<keyword evidence="8" id="KW-1185">Reference proteome</keyword>
<reference evidence="7 8" key="1">
    <citation type="submission" date="2024-02" db="EMBL/GenBank/DDBJ databases">
        <authorList>
            <person name="Chen Y."/>
            <person name="Shah S."/>
            <person name="Dougan E. K."/>
            <person name="Thang M."/>
            <person name="Chan C."/>
        </authorList>
    </citation>
    <scope>NUCLEOTIDE SEQUENCE [LARGE SCALE GENOMIC DNA]</scope>
</reference>
<keyword evidence="4 5" id="KW-0472">Membrane</keyword>
<dbReference type="Gene3D" id="1.10.287.70">
    <property type="match status" value="1"/>
</dbReference>
<evidence type="ECO:0000256" key="4">
    <source>
        <dbReference type="ARBA" id="ARBA00023136"/>
    </source>
</evidence>
<feature type="transmembrane region" description="Helical" evidence="5">
    <location>
        <begin position="372"/>
        <end position="390"/>
    </location>
</feature>
<dbReference type="InterPro" id="IPR013122">
    <property type="entry name" value="PKD1_2_channel"/>
</dbReference>
<sequence length="705" mass="80689">MEKLRFRHGELWPFTLQYIAVSQNELAVPQKAYLKWVKNQIDLESACLELPFTILLLLSFSAFAIFSLKQDSAVMDITHNANFAFSEYMGHKNFEDVHSYADFWSWLRLGFLPAVFQPAWTYSERRPQDVASVFDLNAEPNATWQLNALGSASDESGSKPVPTAAEYLHFNRVVGSLPTIPVSTSGWYGKSCMPNVQEIAYPPELADAEVFNDPTKLEWMLPALDSFERIVEQACAVADGCSQLAAKNRSVCYCQSCDQWPWIREDVQRLEVSMITYNAHYGLLTYTGVHFWFLRGGRFHKRLELTSVFVNSAQPVAENTLASAFSLIWAVLLLWVFIAEVREIGQIVRNADTSWYRAILEEYIGFSNAVDWISFIIATVVAAIFVALAIQTAQLQATLRDLLLGAGNGREARAASVKNFFAEYEATYSQESTYRLMLSAYPLMLILRLLKSFDAQPRLAVITETLREASQDMLHFSLALSAMVVCLCLDAVLLFGRDIEDLGNFWRAFHFAFRIIFSEDEEAFQKLEKVSRFTAYAWFTIFTVLLVIILLNMLLAIIMDNYMIVKKRAQSLESLPYQMSQMWRRWRMSRRKERVKLDEIWATFVEDAAYNRKAMCQSGRLISPSFLMDMVPGIPSSQAERTLVNSWMEHLKELEPPFQVNDAHQLLSGMEAMTRKIRNGLFFAFDVVHYFDSRPAFMMSQASRS</sequence>
<dbReference type="Proteomes" id="UP001642464">
    <property type="component" value="Unassembled WGS sequence"/>
</dbReference>
<evidence type="ECO:0000256" key="2">
    <source>
        <dbReference type="ARBA" id="ARBA00022692"/>
    </source>
</evidence>
<feature type="transmembrane region" description="Helical" evidence="5">
    <location>
        <begin position="476"/>
        <end position="496"/>
    </location>
</feature>
<proteinExistence type="predicted"/>
<keyword evidence="2 5" id="KW-0812">Transmembrane</keyword>
<dbReference type="InterPro" id="IPR051223">
    <property type="entry name" value="Polycystin"/>
</dbReference>
<evidence type="ECO:0000256" key="3">
    <source>
        <dbReference type="ARBA" id="ARBA00022989"/>
    </source>
</evidence>
<dbReference type="PANTHER" id="PTHR10877:SF183">
    <property type="entry name" value="AT14535P-RELATED"/>
    <property type="match status" value="1"/>
</dbReference>
<evidence type="ECO:0000313" key="8">
    <source>
        <dbReference type="Proteomes" id="UP001642464"/>
    </source>
</evidence>
<evidence type="ECO:0000256" key="5">
    <source>
        <dbReference type="SAM" id="Phobius"/>
    </source>
</evidence>
<keyword evidence="3 5" id="KW-1133">Transmembrane helix</keyword>
<dbReference type="EMBL" id="CAXAMM010005446">
    <property type="protein sequence ID" value="CAK9007247.1"/>
    <property type="molecule type" value="Genomic_DNA"/>
</dbReference>
<protein>
    <submittedName>
        <fullName evidence="7">Short transient receptor potential channel 2 homolog (TrpC2) (Transient receptor protein 2) (TRP-2) (BTrp2)</fullName>
    </submittedName>
</protein>
<organism evidence="7 8">
    <name type="scientific">Durusdinium trenchii</name>
    <dbReference type="NCBI Taxonomy" id="1381693"/>
    <lineage>
        <taxon>Eukaryota</taxon>
        <taxon>Sar</taxon>
        <taxon>Alveolata</taxon>
        <taxon>Dinophyceae</taxon>
        <taxon>Suessiales</taxon>
        <taxon>Symbiodiniaceae</taxon>
        <taxon>Durusdinium</taxon>
    </lineage>
</organism>
<keyword evidence="7" id="KW-0675">Receptor</keyword>
<feature type="transmembrane region" description="Helical" evidence="5">
    <location>
        <begin position="321"/>
        <end position="338"/>
    </location>
</feature>
<evidence type="ECO:0000256" key="1">
    <source>
        <dbReference type="ARBA" id="ARBA00004141"/>
    </source>
</evidence>
<gene>
    <name evidence="7" type="ORF">SCF082_LOCUS9372</name>
</gene>
<comment type="subcellular location">
    <subcellularLocation>
        <location evidence="1">Membrane</location>
        <topology evidence="1">Multi-pass membrane protein</topology>
    </subcellularLocation>
</comment>
<accession>A0ABP0IYT5</accession>
<feature type="transmembrane region" description="Helical" evidence="5">
    <location>
        <begin position="535"/>
        <end position="558"/>
    </location>
</feature>
<dbReference type="Pfam" id="PF08016">
    <property type="entry name" value="PKD_channel"/>
    <property type="match status" value="1"/>
</dbReference>
<evidence type="ECO:0000313" key="7">
    <source>
        <dbReference type="EMBL" id="CAK9007247.1"/>
    </source>
</evidence>
<dbReference type="PANTHER" id="PTHR10877">
    <property type="entry name" value="POLYCYSTIN FAMILY MEMBER"/>
    <property type="match status" value="1"/>
</dbReference>
<evidence type="ECO:0000259" key="6">
    <source>
        <dbReference type="Pfam" id="PF08016"/>
    </source>
</evidence>
<feature type="domain" description="Polycystin cation channel PKD1/PKD2" evidence="6">
    <location>
        <begin position="416"/>
        <end position="563"/>
    </location>
</feature>
<name>A0ABP0IYT5_9DINO</name>
<comment type="caution">
    <text evidence="7">The sequence shown here is derived from an EMBL/GenBank/DDBJ whole genome shotgun (WGS) entry which is preliminary data.</text>
</comment>